<dbReference type="Proteomes" id="UP000248291">
    <property type="component" value="Unassembled WGS sequence"/>
</dbReference>
<reference evidence="1 2" key="1">
    <citation type="submission" date="2018-04" db="EMBL/GenBank/DDBJ databases">
        <title>Draft genome sequence of Pseudomonas syringae pv. actinidiae biovar 3 strains isolated from kiwifruit in Kagawa prefecture.</title>
        <authorList>
            <person name="Tabuchi M."/>
            <person name="Saito M."/>
            <person name="Fujiwara S."/>
            <person name="Sasa N."/>
            <person name="Akimitsu K."/>
            <person name="Gomi K."/>
            <person name="Konishi-Sugita S."/>
            <person name="Hamano K."/>
            <person name="Kataoka I."/>
        </authorList>
    </citation>
    <scope>NUCLEOTIDE SEQUENCE [LARGE SCALE GENOMIC DNA]</scope>
    <source>
        <strain evidence="1 2">MAFF212211</strain>
    </source>
</reference>
<protein>
    <submittedName>
        <fullName evidence="1">Transposase</fullName>
    </submittedName>
</protein>
<sequence>MLQITADLGVKFYRYFEFTVTSTVFCGQHTATGLLPRCAYGLQKESFKSINDFDTADQRACFKVSTRWLGNINVASTRGQNRSFHFHRFYHGDNLPGADRLAVFDDPGMQVARYRCQYRLRINRFAWARVFAGRACCVQAHAAQQCCGQTQFVALAVNFDEGAQYLRVPRLGVAWGDGDLFGEVGLDPAGVHAESVSAGEVGMVHHGPVKRQH</sequence>
<proteinExistence type="predicted"/>
<gene>
    <name evidence="1" type="ORF">KPSA3_07200</name>
</gene>
<evidence type="ECO:0000313" key="1">
    <source>
        <dbReference type="EMBL" id="GBH21158.1"/>
    </source>
</evidence>
<evidence type="ECO:0000313" key="2">
    <source>
        <dbReference type="Proteomes" id="UP000248291"/>
    </source>
</evidence>
<accession>A0AAN4QDX0</accession>
<name>A0AAN4QDX0_PSESF</name>
<comment type="caution">
    <text evidence="1">The sequence shown here is derived from an EMBL/GenBank/DDBJ whole genome shotgun (WGS) entry which is preliminary data.</text>
</comment>
<organism evidence="1 2">
    <name type="scientific">Pseudomonas syringae pv. actinidiae</name>
    <dbReference type="NCBI Taxonomy" id="103796"/>
    <lineage>
        <taxon>Bacteria</taxon>
        <taxon>Pseudomonadati</taxon>
        <taxon>Pseudomonadota</taxon>
        <taxon>Gammaproteobacteria</taxon>
        <taxon>Pseudomonadales</taxon>
        <taxon>Pseudomonadaceae</taxon>
        <taxon>Pseudomonas</taxon>
        <taxon>Pseudomonas syringae</taxon>
    </lineage>
</organism>
<dbReference type="EMBL" id="BGKA01000282">
    <property type="protein sequence ID" value="GBH21158.1"/>
    <property type="molecule type" value="Genomic_DNA"/>
</dbReference>
<dbReference type="AlphaFoldDB" id="A0AAN4QDX0"/>